<evidence type="ECO:0000256" key="1">
    <source>
        <dbReference type="ARBA" id="ARBA00023015"/>
    </source>
</evidence>
<dbReference type="InterPro" id="IPR050109">
    <property type="entry name" value="HTH-type_TetR-like_transc_reg"/>
</dbReference>
<dbReference type="InterPro" id="IPR041347">
    <property type="entry name" value="MftR_C"/>
</dbReference>
<protein>
    <submittedName>
        <fullName evidence="6">TetR family transcriptional regulator</fullName>
    </submittedName>
</protein>
<dbReference type="Gene3D" id="1.10.10.60">
    <property type="entry name" value="Homeodomain-like"/>
    <property type="match status" value="1"/>
</dbReference>
<dbReference type="SUPFAM" id="SSF46689">
    <property type="entry name" value="Homeodomain-like"/>
    <property type="match status" value="1"/>
</dbReference>
<reference evidence="6 7" key="1">
    <citation type="submission" date="2020-03" db="EMBL/GenBank/DDBJ databases">
        <title>WGS of the type strain of Planosporangium spp.</title>
        <authorList>
            <person name="Thawai C."/>
        </authorList>
    </citation>
    <scope>NUCLEOTIDE SEQUENCE [LARGE SCALE GENOMIC DNA]</scope>
    <source>
        <strain evidence="6 7">TBRC 5610</strain>
    </source>
</reference>
<sequence>MNTSTGLRERKKVATRQALHEAAVRLAVERGLSNVTVEAIADAVDLSRRTFSNYFDGKEDAVLYGYEQGLRTLLDLLRVRPAEESPWTALRQAFHGLHSDPDEPDPHWLAEYRLVRENPSLLARQLAALARVERELTEVIAERIGDQPGGSTRARVMAATFLTGLRLAMQLWLDEPRARPLSEVADTVFDQISARFE</sequence>
<dbReference type="PROSITE" id="PS50977">
    <property type="entry name" value="HTH_TETR_2"/>
    <property type="match status" value="1"/>
</dbReference>
<dbReference type="Gene3D" id="1.10.357.10">
    <property type="entry name" value="Tetracycline Repressor, domain 2"/>
    <property type="match status" value="1"/>
</dbReference>
<keyword evidence="7" id="KW-1185">Reference proteome</keyword>
<name>A0ABX0Y2N1_9ACTN</name>
<proteinExistence type="predicted"/>
<evidence type="ECO:0000256" key="3">
    <source>
        <dbReference type="ARBA" id="ARBA00023163"/>
    </source>
</evidence>
<keyword evidence="1" id="KW-0805">Transcription regulation</keyword>
<dbReference type="PANTHER" id="PTHR30055:SF238">
    <property type="entry name" value="MYCOFACTOCIN BIOSYNTHESIS TRANSCRIPTIONAL REGULATOR MFTR-RELATED"/>
    <property type="match status" value="1"/>
</dbReference>
<gene>
    <name evidence="6" type="ORF">HC031_18495</name>
</gene>
<organism evidence="6 7">
    <name type="scientific">Planosporangium thailandense</name>
    <dbReference type="NCBI Taxonomy" id="765197"/>
    <lineage>
        <taxon>Bacteria</taxon>
        <taxon>Bacillati</taxon>
        <taxon>Actinomycetota</taxon>
        <taxon>Actinomycetes</taxon>
        <taxon>Micromonosporales</taxon>
        <taxon>Micromonosporaceae</taxon>
        <taxon>Planosporangium</taxon>
    </lineage>
</organism>
<feature type="domain" description="HTH tetR-type" evidence="5">
    <location>
        <begin position="13"/>
        <end position="73"/>
    </location>
</feature>
<evidence type="ECO:0000256" key="2">
    <source>
        <dbReference type="ARBA" id="ARBA00023125"/>
    </source>
</evidence>
<dbReference type="Pfam" id="PF17754">
    <property type="entry name" value="TetR_C_14"/>
    <property type="match status" value="1"/>
</dbReference>
<dbReference type="PROSITE" id="PS01081">
    <property type="entry name" value="HTH_TETR_1"/>
    <property type="match status" value="1"/>
</dbReference>
<evidence type="ECO:0000313" key="7">
    <source>
        <dbReference type="Proteomes" id="UP000722989"/>
    </source>
</evidence>
<dbReference type="Proteomes" id="UP000722989">
    <property type="component" value="Unassembled WGS sequence"/>
</dbReference>
<dbReference type="InterPro" id="IPR023772">
    <property type="entry name" value="DNA-bd_HTH_TetR-type_CS"/>
</dbReference>
<dbReference type="Pfam" id="PF00440">
    <property type="entry name" value="TetR_N"/>
    <property type="match status" value="1"/>
</dbReference>
<accession>A0ABX0Y2N1</accession>
<dbReference type="EMBL" id="JAATVY010000013">
    <property type="protein sequence ID" value="NJC71694.1"/>
    <property type="molecule type" value="Genomic_DNA"/>
</dbReference>
<dbReference type="InterPro" id="IPR001647">
    <property type="entry name" value="HTH_TetR"/>
</dbReference>
<evidence type="ECO:0000259" key="5">
    <source>
        <dbReference type="PROSITE" id="PS50977"/>
    </source>
</evidence>
<dbReference type="InterPro" id="IPR009057">
    <property type="entry name" value="Homeodomain-like_sf"/>
</dbReference>
<comment type="caution">
    <text evidence="6">The sequence shown here is derived from an EMBL/GenBank/DDBJ whole genome shotgun (WGS) entry which is preliminary data.</text>
</comment>
<keyword evidence="2 4" id="KW-0238">DNA-binding</keyword>
<evidence type="ECO:0000256" key="4">
    <source>
        <dbReference type="PROSITE-ProRule" id="PRU00335"/>
    </source>
</evidence>
<evidence type="ECO:0000313" key="6">
    <source>
        <dbReference type="EMBL" id="NJC71694.1"/>
    </source>
</evidence>
<dbReference type="RefSeq" id="WP_167926602.1">
    <property type="nucleotide sequence ID" value="NZ_JAATVY010000013.1"/>
</dbReference>
<dbReference type="PANTHER" id="PTHR30055">
    <property type="entry name" value="HTH-TYPE TRANSCRIPTIONAL REGULATOR RUTR"/>
    <property type="match status" value="1"/>
</dbReference>
<keyword evidence="3" id="KW-0804">Transcription</keyword>
<feature type="DNA-binding region" description="H-T-H motif" evidence="4">
    <location>
        <begin position="36"/>
        <end position="55"/>
    </location>
</feature>